<keyword evidence="3" id="KW-1185">Reference proteome</keyword>
<dbReference type="AlphaFoldDB" id="A0A8T0DTP4"/>
<dbReference type="EMBL" id="JTDF01000946">
    <property type="protein sequence ID" value="KAF8570716.1"/>
    <property type="molecule type" value="Genomic_DNA"/>
</dbReference>
<evidence type="ECO:0000313" key="3">
    <source>
        <dbReference type="Proteomes" id="UP000699462"/>
    </source>
</evidence>
<feature type="region of interest" description="Disordered" evidence="1">
    <location>
        <begin position="113"/>
        <end position="134"/>
    </location>
</feature>
<protein>
    <submittedName>
        <fullName evidence="2">Uncharacterized protein</fullName>
    </submittedName>
</protein>
<comment type="caution">
    <text evidence="2">The sequence shown here is derived from an EMBL/GenBank/DDBJ whole genome shotgun (WGS) entry which is preliminary data.</text>
</comment>
<name>A0A8T0DTP4_9TREM</name>
<feature type="non-terminal residue" evidence="2">
    <location>
        <position position="1"/>
    </location>
</feature>
<dbReference type="Proteomes" id="UP000699462">
    <property type="component" value="Unassembled WGS sequence"/>
</dbReference>
<accession>A0A8T0DTP4</accession>
<organism evidence="2 3">
    <name type="scientific">Paragonimus westermani</name>
    <dbReference type="NCBI Taxonomy" id="34504"/>
    <lineage>
        <taxon>Eukaryota</taxon>
        <taxon>Metazoa</taxon>
        <taxon>Spiralia</taxon>
        <taxon>Lophotrochozoa</taxon>
        <taxon>Platyhelminthes</taxon>
        <taxon>Trematoda</taxon>
        <taxon>Digenea</taxon>
        <taxon>Plagiorchiida</taxon>
        <taxon>Troglotremata</taxon>
        <taxon>Troglotrematidae</taxon>
        <taxon>Paragonimus</taxon>
    </lineage>
</organism>
<reference evidence="2 3" key="1">
    <citation type="submission" date="2019-07" db="EMBL/GenBank/DDBJ databases">
        <title>Annotation for the trematode Paragonimus westermani.</title>
        <authorList>
            <person name="Choi Y.-J."/>
        </authorList>
    </citation>
    <scope>NUCLEOTIDE SEQUENCE [LARGE SCALE GENOMIC DNA]</scope>
    <source>
        <strain evidence="2">180907_Pwestermani</strain>
    </source>
</reference>
<evidence type="ECO:0000256" key="1">
    <source>
        <dbReference type="SAM" id="MobiDB-lite"/>
    </source>
</evidence>
<gene>
    <name evidence="2" type="ORF">P879_07123</name>
</gene>
<proteinExistence type="predicted"/>
<evidence type="ECO:0000313" key="2">
    <source>
        <dbReference type="EMBL" id="KAF8570716.1"/>
    </source>
</evidence>
<sequence>QLQTASHEFETLQSTVLEDSDGLCPLPGSHTWKQFDTENKHRSCTPFPRTSGVHFTSQGLLVTFGLPCSLAALRIRVLGRASNLPDTGANDRSPRTYADFCRMRHLAHQTDHVANTGLDPSPPGSKSVKRQVEAERDDRLLNDQVFDSVDLTYMQLEPNILPQSEITAPDALSTRITSTSDAVDSRVGNPGPIHRPHEYYRSIVQLYDLSAWIMHRKLARAYR</sequence>
<dbReference type="OrthoDB" id="6256720at2759"/>